<dbReference type="Gene3D" id="1.10.4020.10">
    <property type="entry name" value="DNA breaking-rejoining enzymes"/>
    <property type="match status" value="1"/>
</dbReference>
<feature type="domain" description="C2H2-type" evidence="19">
    <location>
        <begin position="412"/>
        <end position="439"/>
    </location>
</feature>
<dbReference type="SUPFAM" id="SSF109640">
    <property type="entry name" value="KRAB domain (Kruppel-associated box)"/>
    <property type="match status" value="1"/>
</dbReference>
<dbReference type="PROSITE" id="PS00028">
    <property type="entry name" value="ZINC_FINGER_C2H2_1"/>
    <property type="match status" value="6"/>
</dbReference>
<feature type="compositionally biased region" description="Polar residues" evidence="18">
    <location>
        <begin position="284"/>
        <end position="293"/>
    </location>
</feature>
<keyword evidence="10" id="KW-0805">Transcription regulation</keyword>
<feature type="region of interest" description="Disordered" evidence="18">
    <location>
        <begin position="279"/>
        <end position="317"/>
    </location>
</feature>
<gene>
    <name evidence="23" type="primary">Znf394</name>
</gene>
<dbReference type="CDD" id="cd07936">
    <property type="entry name" value="SCAN"/>
    <property type="match status" value="1"/>
</dbReference>
<comment type="subcellular location">
    <subcellularLocation>
        <location evidence="2 17">Nucleus</location>
    </subcellularLocation>
</comment>
<feature type="domain" description="SCAN box" evidence="20">
    <location>
        <begin position="44"/>
        <end position="126"/>
    </location>
</feature>
<dbReference type="SMART" id="SM00431">
    <property type="entry name" value="SCAN"/>
    <property type="match status" value="1"/>
</dbReference>
<keyword evidence="5" id="KW-0479">Metal-binding</keyword>
<dbReference type="FunCoup" id="A0A1S3FQM0">
    <property type="interactions" value="305"/>
</dbReference>
<dbReference type="InterPro" id="IPR036051">
    <property type="entry name" value="KRAB_dom_sf"/>
</dbReference>
<dbReference type="InterPro" id="IPR036236">
    <property type="entry name" value="Znf_C2H2_sf"/>
</dbReference>
<evidence type="ECO:0000313" key="22">
    <source>
        <dbReference type="Proteomes" id="UP000081671"/>
    </source>
</evidence>
<keyword evidence="9" id="KW-0832">Ubl conjugation</keyword>
<evidence type="ECO:0000256" key="6">
    <source>
        <dbReference type="ARBA" id="ARBA00022737"/>
    </source>
</evidence>
<dbReference type="PROSITE" id="PS50157">
    <property type="entry name" value="ZINC_FINGER_C2H2_2"/>
    <property type="match status" value="7"/>
</dbReference>
<dbReference type="GeneID" id="105990901"/>
<evidence type="ECO:0000256" key="2">
    <source>
        <dbReference type="ARBA" id="ARBA00004123"/>
    </source>
</evidence>
<evidence type="ECO:0000259" key="19">
    <source>
        <dbReference type="PROSITE" id="PS50157"/>
    </source>
</evidence>
<dbReference type="Pfam" id="PF01352">
    <property type="entry name" value="KRAB"/>
    <property type="match status" value="1"/>
</dbReference>
<feature type="domain" description="C2H2-type" evidence="19">
    <location>
        <begin position="356"/>
        <end position="383"/>
    </location>
</feature>
<feature type="domain" description="C2H2-type" evidence="19">
    <location>
        <begin position="523"/>
        <end position="545"/>
    </location>
</feature>
<dbReference type="Gene3D" id="6.10.140.140">
    <property type="match status" value="1"/>
</dbReference>
<keyword evidence="8" id="KW-0862">Zinc</keyword>
<evidence type="ECO:0000256" key="3">
    <source>
        <dbReference type="ARBA" id="ARBA00006991"/>
    </source>
</evidence>
<dbReference type="PROSITE" id="PS50804">
    <property type="entry name" value="SCAN_BOX"/>
    <property type="match status" value="1"/>
</dbReference>
<dbReference type="CDD" id="cd07765">
    <property type="entry name" value="KRAB_A-box"/>
    <property type="match status" value="1"/>
</dbReference>
<protein>
    <recommendedName>
        <fullName evidence="14">Zinc finger protein 394</fullName>
    </recommendedName>
    <alternativeName>
        <fullName evidence="15">Zinc finger protein 94</fullName>
    </alternativeName>
</protein>
<dbReference type="AlphaFoldDB" id="A0A1S3FQM0"/>
<evidence type="ECO:0000256" key="7">
    <source>
        <dbReference type="ARBA" id="ARBA00022771"/>
    </source>
</evidence>
<evidence type="ECO:0000259" key="21">
    <source>
        <dbReference type="PROSITE" id="PS50805"/>
    </source>
</evidence>
<dbReference type="PROSITE" id="PS50805">
    <property type="entry name" value="KRAB"/>
    <property type="match status" value="1"/>
</dbReference>
<accession>A0A1S3FQM0</accession>
<dbReference type="SUPFAM" id="SSF57667">
    <property type="entry name" value="beta-beta-alpha zinc fingers"/>
    <property type="match status" value="4"/>
</dbReference>
<comment type="function">
    <text evidence="1">May be involved in transcriptional regulation.</text>
</comment>
<dbReference type="InterPro" id="IPR001909">
    <property type="entry name" value="KRAB"/>
</dbReference>
<feature type="domain" description="C2H2-type" evidence="19">
    <location>
        <begin position="384"/>
        <end position="411"/>
    </location>
</feature>
<evidence type="ECO:0000256" key="8">
    <source>
        <dbReference type="ARBA" id="ARBA00022833"/>
    </source>
</evidence>
<name>A0A1S3FQM0_DIPOR</name>
<evidence type="ECO:0000256" key="15">
    <source>
        <dbReference type="ARBA" id="ARBA00078508"/>
    </source>
</evidence>
<evidence type="ECO:0000256" key="17">
    <source>
        <dbReference type="PROSITE-ProRule" id="PRU00187"/>
    </source>
</evidence>
<evidence type="ECO:0000256" key="18">
    <source>
        <dbReference type="SAM" id="MobiDB-lite"/>
    </source>
</evidence>
<evidence type="ECO:0000256" key="16">
    <source>
        <dbReference type="PROSITE-ProRule" id="PRU00042"/>
    </source>
</evidence>
<dbReference type="GO" id="GO:0000981">
    <property type="term" value="F:DNA-binding transcription factor activity, RNA polymerase II-specific"/>
    <property type="evidence" value="ECO:0007669"/>
    <property type="project" value="TreeGrafter"/>
</dbReference>
<dbReference type="FunFam" id="3.30.160.60:FF:001234">
    <property type="entry name" value="Zinc finger protein 394"/>
    <property type="match status" value="2"/>
</dbReference>
<evidence type="ECO:0000256" key="13">
    <source>
        <dbReference type="ARBA" id="ARBA00023242"/>
    </source>
</evidence>
<dbReference type="FunFam" id="3.30.160.60:FF:000212">
    <property type="entry name" value="zinc finger protein 382 isoform X2"/>
    <property type="match status" value="1"/>
</dbReference>
<organism evidence="22 23">
    <name type="scientific">Dipodomys ordii</name>
    <name type="common">Ord's kangaroo rat</name>
    <dbReference type="NCBI Taxonomy" id="10020"/>
    <lineage>
        <taxon>Eukaryota</taxon>
        <taxon>Metazoa</taxon>
        <taxon>Chordata</taxon>
        <taxon>Craniata</taxon>
        <taxon>Vertebrata</taxon>
        <taxon>Euteleostomi</taxon>
        <taxon>Mammalia</taxon>
        <taxon>Eutheria</taxon>
        <taxon>Euarchontoglires</taxon>
        <taxon>Glires</taxon>
        <taxon>Rodentia</taxon>
        <taxon>Castorimorpha</taxon>
        <taxon>Heteromyidae</taxon>
        <taxon>Dipodomyinae</taxon>
        <taxon>Dipodomys</taxon>
    </lineage>
</organism>
<dbReference type="KEGG" id="dord:105990901"/>
<dbReference type="GO" id="GO:0000978">
    <property type="term" value="F:RNA polymerase II cis-regulatory region sequence-specific DNA binding"/>
    <property type="evidence" value="ECO:0007669"/>
    <property type="project" value="TreeGrafter"/>
</dbReference>
<dbReference type="OrthoDB" id="6077919at2759"/>
<dbReference type="PANTHER" id="PTHR23226">
    <property type="entry name" value="ZINC FINGER AND SCAN DOMAIN-CONTAINING"/>
    <property type="match status" value="1"/>
</dbReference>
<dbReference type="SMART" id="SM00355">
    <property type="entry name" value="ZnF_C2H2"/>
    <property type="match status" value="7"/>
</dbReference>
<dbReference type="InterPro" id="IPR038269">
    <property type="entry name" value="SCAN_sf"/>
</dbReference>
<evidence type="ECO:0000259" key="20">
    <source>
        <dbReference type="PROSITE" id="PS50804"/>
    </source>
</evidence>
<keyword evidence="13 17" id="KW-0539">Nucleus</keyword>
<dbReference type="SMART" id="SM00349">
    <property type="entry name" value="KRAB"/>
    <property type="match status" value="1"/>
</dbReference>
<proteinExistence type="inferred from homology"/>
<dbReference type="InParanoid" id="A0A1S3FQM0"/>
<feature type="domain" description="C2H2-type" evidence="19">
    <location>
        <begin position="440"/>
        <end position="466"/>
    </location>
</feature>
<keyword evidence="12" id="KW-0804">Transcription</keyword>
<feature type="domain" description="KRAB" evidence="21">
    <location>
        <begin position="178"/>
        <end position="251"/>
    </location>
</feature>
<dbReference type="GO" id="GO:0005634">
    <property type="term" value="C:nucleus"/>
    <property type="evidence" value="ECO:0007669"/>
    <property type="project" value="UniProtKB-SubCell"/>
</dbReference>
<evidence type="ECO:0000256" key="12">
    <source>
        <dbReference type="ARBA" id="ARBA00023163"/>
    </source>
</evidence>
<dbReference type="RefSeq" id="XP_012878876.1">
    <property type="nucleotide sequence ID" value="XM_013023422.1"/>
</dbReference>
<evidence type="ECO:0000256" key="11">
    <source>
        <dbReference type="ARBA" id="ARBA00023125"/>
    </source>
</evidence>
<keyword evidence="6" id="KW-0677">Repeat</keyword>
<dbReference type="GO" id="GO:0008270">
    <property type="term" value="F:zinc ion binding"/>
    <property type="evidence" value="ECO:0007669"/>
    <property type="project" value="UniProtKB-KW"/>
</dbReference>
<evidence type="ECO:0000256" key="10">
    <source>
        <dbReference type="ARBA" id="ARBA00023015"/>
    </source>
</evidence>
<comment type="similarity">
    <text evidence="3">Belongs to the krueppel C2H2-type zinc-finger protein family.</text>
</comment>
<dbReference type="Pfam" id="PF00096">
    <property type="entry name" value="zf-C2H2"/>
    <property type="match status" value="6"/>
</dbReference>
<feature type="domain" description="C2H2-type" evidence="19">
    <location>
        <begin position="467"/>
        <end position="494"/>
    </location>
</feature>
<dbReference type="FunFam" id="1.10.4020.10:FF:000001">
    <property type="entry name" value="zinc finger protein 263 isoform X1"/>
    <property type="match status" value="1"/>
</dbReference>
<dbReference type="CTD" id="84124"/>
<dbReference type="PANTHER" id="PTHR23226:SF371">
    <property type="entry name" value="ZINC FINGER PROTEIN 112-LIKE PROTEIN"/>
    <property type="match status" value="1"/>
</dbReference>
<reference evidence="23" key="1">
    <citation type="submission" date="2025-08" db="UniProtKB">
        <authorList>
            <consortium name="RefSeq"/>
        </authorList>
    </citation>
    <scope>IDENTIFICATION</scope>
    <source>
        <tissue evidence="23">Kidney</tissue>
    </source>
</reference>
<keyword evidence="22" id="KW-1185">Reference proteome</keyword>
<feature type="domain" description="C2H2-type" evidence="19">
    <location>
        <begin position="495"/>
        <end position="522"/>
    </location>
</feature>
<dbReference type="Pfam" id="PF02023">
    <property type="entry name" value="SCAN"/>
    <property type="match status" value="1"/>
</dbReference>
<sequence length="545" mass="61396">MAAGSGVPASSLCEGLLVVKVEEDSPRGLGSELPGAWQHLETSRKQFRQLRYQEVAGPEEALSRLRELCRRWLRPEMHSKEQMVELLVLEQFLSILPDNLRAWVWERGPENGDQAAAAARACQTTLDQASSQITDAPHIDSGSVTSGISWQKGYGGAELFTWQPGSPAGLQEGARSSMCLDDVAVSLTWEEWEQLDAAERNICRESTQDYGSPPVLPSLETRAENERLIPKQENLEDQPQDWLQEIGPGKALPFPECTDICGDGAQKPISLKLTNPLKEHELTNTKGSSTQKGVSGDSLKMERPTDDDKHGNKHTSSLAKGKCHWVKPYNHAASGSSVCSSSLSEAHMQRCEERPYKCESCPKAFKQRSDLLKHQRIHTGEKPYECHDCGKSFRQSAALIKHHRTHTGEKPYVCPKCGECFRQSSHLNRHQRTHIGKKYCQCEECGEICHVSSLLKHRRLHKGERPYLCEDCEKSFKQRSDLFKHRRIHTGEKPYGCTMCGKSFSQSATLVKHQRTHTGEKPYKCLECGESFRQSTHLIRHQRVH</sequence>
<evidence type="ECO:0000256" key="1">
    <source>
        <dbReference type="ARBA" id="ARBA00003767"/>
    </source>
</evidence>
<feature type="compositionally biased region" description="Basic and acidic residues" evidence="18">
    <location>
        <begin position="299"/>
        <end position="310"/>
    </location>
</feature>
<dbReference type="SUPFAM" id="SSF47353">
    <property type="entry name" value="Retrovirus capsid dimerization domain-like"/>
    <property type="match status" value="1"/>
</dbReference>
<dbReference type="FunFam" id="3.30.160.60:FF:002343">
    <property type="entry name" value="Zinc finger protein 33A"/>
    <property type="match status" value="1"/>
</dbReference>
<evidence type="ECO:0000256" key="14">
    <source>
        <dbReference type="ARBA" id="ARBA00068039"/>
    </source>
</evidence>
<evidence type="ECO:0000313" key="23">
    <source>
        <dbReference type="RefSeq" id="XP_012878876.1"/>
    </source>
</evidence>
<dbReference type="InterPro" id="IPR003309">
    <property type="entry name" value="SCAN_dom"/>
</dbReference>
<dbReference type="Gene3D" id="3.30.160.60">
    <property type="entry name" value="Classic Zinc Finger"/>
    <property type="match status" value="6"/>
</dbReference>
<dbReference type="Proteomes" id="UP000081671">
    <property type="component" value="Unplaced"/>
</dbReference>
<dbReference type="InterPro" id="IPR013087">
    <property type="entry name" value="Znf_C2H2_type"/>
</dbReference>
<dbReference type="STRING" id="10020.ENSDORP00000006409"/>
<evidence type="ECO:0000256" key="4">
    <source>
        <dbReference type="ARBA" id="ARBA00022499"/>
    </source>
</evidence>
<evidence type="ECO:0000256" key="9">
    <source>
        <dbReference type="ARBA" id="ARBA00022843"/>
    </source>
</evidence>
<keyword evidence="11" id="KW-0238">DNA-binding</keyword>
<keyword evidence="4" id="KW-1017">Isopeptide bond</keyword>
<keyword evidence="7 16" id="KW-0863">Zinc-finger</keyword>
<evidence type="ECO:0000256" key="5">
    <source>
        <dbReference type="ARBA" id="ARBA00022723"/>
    </source>
</evidence>
<dbReference type="FunFam" id="3.30.160.60:FF:000250">
    <property type="entry name" value="zinc finger protein 197 isoform X1"/>
    <property type="match status" value="2"/>
</dbReference>